<dbReference type="PIRSF" id="PIRSF011794">
    <property type="entry name" value="Rhamnogalacturonase_B"/>
    <property type="match status" value="1"/>
</dbReference>
<dbReference type="InterPro" id="IPR014718">
    <property type="entry name" value="GH-type_carb-bd"/>
</dbReference>
<proteinExistence type="inferred from homology"/>
<gene>
    <name evidence="16" type="ORF">Q9L58_009432</name>
</gene>
<dbReference type="Pfam" id="PF14686">
    <property type="entry name" value="fn3_3"/>
    <property type="match status" value="1"/>
</dbReference>
<keyword evidence="10" id="KW-0961">Cell wall biogenesis/degradation</keyword>
<dbReference type="SUPFAM" id="SSF49452">
    <property type="entry name" value="Starch-binding domain-like"/>
    <property type="match status" value="1"/>
</dbReference>
<dbReference type="EMBL" id="JBBBZM010000220">
    <property type="protein sequence ID" value="KAL0631688.1"/>
    <property type="molecule type" value="Genomic_DNA"/>
</dbReference>
<feature type="signal peptide" evidence="12">
    <location>
        <begin position="1"/>
        <end position="26"/>
    </location>
</feature>
<dbReference type="EC" id="4.2.2.23" evidence="4"/>
<dbReference type="SUPFAM" id="SSF74650">
    <property type="entry name" value="Galactose mutarotase-like"/>
    <property type="match status" value="1"/>
</dbReference>
<evidence type="ECO:0000256" key="1">
    <source>
        <dbReference type="ARBA" id="ARBA00001324"/>
    </source>
</evidence>
<evidence type="ECO:0000256" key="10">
    <source>
        <dbReference type="ARBA" id="ARBA00023316"/>
    </source>
</evidence>
<dbReference type="Proteomes" id="UP001447188">
    <property type="component" value="Unassembled WGS sequence"/>
</dbReference>
<evidence type="ECO:0000256" key="3">
    <source>
        <dbReference type="ARBA" id="ARBA00010418"/>
    </source>
</evidence>
<accession>A0ABR3G793</accession>
<dbReference type="InterPro" id="IPR016590">
    <property type="entry name" value="Rhamnogalacturonase_B"/>
</dbReference>
<keyword evidence="7" id="KW-1015">Disulfide bond</keyword>
<comment type="subcellular location">
    <subcellularLocation>
        <location evidence="2">Secreted</location>
    </subcellularLocation>
</comment>
<feature type="domain" description="Rhamnogalacturonan lyase" evidence="14">
    <location>
        <begin position="354"/>
        <end position="519"/>
    </location>
</feature>
<keyword evidence="8" id="KW-0456">Lyase</keyword>
<feature type="chain" id="PRO_5045640453" description="rhamnogalacturonan endolyase" evidence="12">
    <location>
        <begin position="27"/>
        <end position="520"/>
    </location>
</feature>
<evidence type="ECO:0000256" key="9">
    <source>
        <dbReference type="ARBA" id="ARBA00023277"/>
    </source>
</evidence>
<dbReference type="Gene3D" id="2.60.40.1120">
    <property type="entry name" value="Carboxypeptidase-like, regulatory domain"/>
    <property type="match status" value="1"/>
</dbReference>
<dbReference type="PANTHER" id="PTHR36574">
    <property type="entry name" value="RHAMNOGALACTURONATE LYASE-RELATED"/>
    <property type="match status" value="1"/>
</dbReference>
<feature type="domain" description="Rhamnogalacturonase B N-terminal" evidence="13">
    <location>
        <begin position="21"/>
        <end position="266"/>
    </location>
</feature>
<evidence type="ECO:0000256" key="4">
    <source>
        <dbReference type="ARBA" id="ARBA00012437"/>
    </source>
</evidence>
<organism evidence="16 17">
    <name type="scientific">Discina gigas</name>
    <dbReference type="NCBI Taxonomy" id="1032678"/>
    <lineage>
        <taxon>Eukaryota</taxon>
        <taxon>Fungi</taxon>
        <taxon>Dikarya</taxon>
        <taxon>Ascomycota</taxon>
        <taxon>Pezizomycotina</taxon>
        <taxon>Pezizomycetes</taxon>
        <taxon>Pezizales</taxon>
        <taxon>Discinaceae</taxon>
        <taxon>Discina</taxon>
    </lineage>
</organism>
<evidence type="ECO:0000313" key="16">
    <source>
        <dbReference type="EMBL" id="KAL0631688.1"/>
    </source>
</evidence>
<reference evidence="16 17" key="1">
    <citation type="submission" date="2024-02" db="EMBL/GenBank/DDBJ databases">
        <title>Discinaceae phylogenomics.</title>
        <authorList>
            <person name="Dirks A.C."/>
            <person name="James T.Y."/>
        </authorList>
    </citation>
    <scope>NUCLEOTIDE SEQUENCE [LARGE SCALE GENOMIC DNA]</scope>
    <source>
        <strain evidence="16 17">ACD0624</strain>
    </source>
</reference>
<keyword evidence="17" id="KW-1185">Reference proteome</keyword>
<evidence type="ECO:0000259" key="13">
    <source>
        <dbReference type="Pfam" id="PF09284"/>
    </source>
</evidence>
<keyword evidence="9" id="KW-0119">Carbohydrate metabolism</keyword>
<dbReference type="InterPro" id="IPR015364">
    <property type="entry name" value="RhgB_N"/>
</dbReference>
<keyword evidence="11" id="KW-0624">Polysaccharide degradation</keyword>
<comment type="caution">
    <text evidence="16">The sequence shown here is derived from an EMBL/GenBank/DDBJ whole genome shotgun (WGS) entry which is preliminary data.</text>
</comment>
<dbReference type="InterPro" id="IPR029411">
    <property type="entry name" value="RG-lyase_III"/>
</dbReference>
<dbReference type="InterPro" id="IPR008979">
    <property type="entry name" value="Galactose-bd-like_sf"/>
</dbReference>
<dbReference type="InterPro" id="IPR029413">
    <property type="entry name" value="RG-lyase_II"/>
</dbReference>
<evidence type="ECO:0000259" key="15">
    <source>
        <dbReference type="Pfam" id="PF14686"/>
    </source>
</evidence>
<dbReference type="CDD" id="cd10317">
    <property type="entry name" value="RGL4_C"/>
    <property type="match status" value="1"/>
</dbReference>
<protein>
    <recommendedName>
        <fullName evidence="4">rhamnogalacturonan endolyase</fullName>
        <ecNumber evidence="4">4.2.2.23</ecNumber>
    </recommendedName>
</protein>
<feature type="domain" description="Rhamnogalacturonan lyase" evidence="15">
    <location>
        <begin position="273"/>
        <end position="341"/>
    </location>
</feature>
<evidence type="ECO:0000256" key="5">
    <source>
        <dbReference type="ARBA" id="ARBA00022525"/>
    </source>
</evidence>
<evidence type="ECO:0000256" key="2">
    <source>
        <dbReference type="ARBA" id="ARBA00004613"/>
    </source>
</evidence>
<evidence type="ECO:0000256" key="7">
    <source>
        <dbReference type="ARBA" id="ARBA00023157"/>
    </source>
</evidence>
<keyword evidence="6 12" id="KW-0732">Signal</keyword>
<evidence type="ECO:0000256" key="8">
    <source>
        <dbReference type="ARBA" id="ARBA00023239"/>
    </source>
</evidence>
<dbReference type="PANTHER" id="PTHR36574:SF1">
    <property type="entry name" value="RHAMNOGALACTURONATE LYASE-RELATED"/>
    <property type="match status" value="1"/>
</dbReference>
<comment type="similarity">
    <text evidence="3">Belongs to the polysaccharide lyase 4 family.</text>
</comment>
<dbReference type="Gene3D" id="2.60.120.260">
    <property type="entry name" value="Galactose-binding domain-like"/>
    <property type="match status" value="1"/>
</dbReference>
<dbReference type="SUPFAM" id="SSF49785">
    <property type="entry name" value="Galactose-binding domain-like"/>
    <property type="match status" value="1"/>
</dbReference>
<dbReference type="InterPro" id="IPR013784">
    <property type="entry name" value="Carb-bd-like_fold"/>
</dbReference>
<evidence type="ECO:0000259" key="14">
    <source>
        <dbReference type="Pfam" id="PF14683"/>
    </source>
</evidence>
<evidence type="ECO:0000256" key="11">
    <source>
        <dbReference type="ARBA" id="ARBA00023326"/>
    </source>
</evidence>
<dbReference type="Gene3D" id="2.70.98.10">
    <property type="match status" value="1"/>
</dbReference>
<dbReference type="CDD" id="cd10320">
    <property type="entry name" value="RGL4_N"/>
    <property type="match status" value="1"/>
</dbReference>
<name>A0ABR3G793_9PEZI</name>
<keyword evidence="5" id="KW-0964">Secreted</keyword>
<comment type="catalytic activity">
    <reaction evidence="1">
        <text>Endotype eliminative cleavage of L-alpha-rhamnopyranosyl-(1-&gt;4)-alpha-D-galactopyranosyluronic acid bonds of rhamnogalacturonan I domains in ramified hairy regions of pectin leaving L-rhamnopyranose at the reducing end and 4-deoxy-4,5-unsaturated D-galactopyranosyluronic acid at the non-reducing end.</text>
        <dbReference type="EC" id="4.2.2.23"/>
    </reaction>
</comment>
<dbReference type="Pfam" id="PF09284">
    <property type="entry name" value="RhgB_N"/>
    <property type="match status" value="1"/>
</dbReference>
<dbReference type="Pfam" id="PF14683">
    <property type="entry name" value="CBM-like"/>
    <property type="match status" value="1"/>
</dbReference>
<sequence>MLLKSLFGASALLSATAFAAFGVVDSGTQLTVDTNGGLVFKVSKSTGDIVSLVYNGLECQDSSKFSHISSGLGSSNVVATTSGSAIKITVTTSTLTQYYIAKSGDPIVYMATYITAEPTVGELRFIARLRKTSLPNSVVLASEVNGGTVVEGEDVFMINGQTRSKFYSSKRFIDDQVHCVTGSGVGVCMVVPGYSYESSSGGPFFRDIDNQGSAQQELYFYMNSGHVQTEAYRMGLHGPYGLVFTSGGAASSSLDFSFFSSLSITGFVPAGSRGFVSGTVSGVASDGVVHWKSSAAQYWTKSTGAFTSPAMKPGSYTMVLYSGEYEVASTTVSVSAGSTTSKSIAATAGTASVIFRIGTVDGRPTGFKNAANQAIMHPSDSRMSSWSPTTFTVGSSSTADFPMAQVKTVNDPTIIRVTLTAAQAASARTLKVYTTLSFAGGRPSVVFNSFTAATPAAPTKIDSRGFTRGAYHGYNEVYSFAIPAAQLISGSNTISIGCASGSTGASFLNPNFIYDSIELF</sequence>
<dbReference type="InterPro" id="IPR011013">
    <property type="entry name" value="Gal_mutarotase_sf_dom"/>
</dbReference>
<evidence type="ECO:0000313" key="17">
    <source>
        <dbReference type="Proteomes" id="UP001447188"/>
    </source>
</evidence>
<evidence type="ECO:0000256" key="6">
    <source>
        <dbReference type="ARBA" id="ARBA00022729"/>
    </source>
</evidence>
<evidence type="ECO:0000256" key="12">
    <source>
        <dbReference type="SAM" id="SignalP"/>
    </source>
</evidence>